<feature type="chain" id="PRO_5019537750" description="Secreted protein" evidence="1">
    <location>
        <begin position="31"/>
        <end position="101"/>
    </location>
</feature>
<reference evidence="2 3" key="1">
    <citation type="journal article" date="2018" name="Evol. Lett.">
        <title>Horizontal gene cluster transfer increased hallucinogenic mushroom diversity.</title>
        <authorList>
            <person name="Reynolds H.T."/>
            <person name="Vijayakumar V."/>
            <person name="Gluck-Thaler E."/>
            <person name="Korotkin H.B."/>
            <person name="Matheny P.B."/>
            <person name="Slot J.C."/>
        </authorList>
    </citation>
    <scope>NUCLEOTIDE SEQUENCE [LARGE SCALE GENOMIC DNA]</scope>
    <source>
        <strain evidence="2 3">2631</strain>
    </source>
</reference>
<organism evidence="2 3">
    <name type="scientific">Psilocybe cyanescens</name>
    <dbReference type="NCBI Taxonomy" id="93625"/>
    <lineage>
        <taxon>Eukaryota</taxon>
        <taxon>Fungi</taxon>
        <taxon>Dikarya</taxon>
        <taxon>Basidiomycota</taxon>
        <taxon>Agaricomycotina</taxon>
        <taxon>Agaricomycetes</taxon>
        <taxon>Agaricomycetidae</taxon>
        <taxon>Agaricales</taxon>
        <taxon>Agaricineae</taxon>
        <taxon>Strophariaceae</taxon>
        <taxon>Psilocybe</taxon>
    </lineage>
</organism>
<feature type="signal peptide" evidence="1">
    <location>
        <begin position="1"/>
        <end position="30"/>
    </location>
</feature>
<dbReference type="Proteomes" id="UP000283269">
    <property type="component" value="Unassembled WGS sequence"/>
</dbReference>
<evidence type="ECO:0000256" key="1">
    <source>
        <dbReference type="SAM" id="SignalP"/>
    </source>
</evidence>
<name>A0A409XQV1_PSICY</name>
<protein>
    <recommendedName>
        <fullName evidence="4">Secreted protein</fullName>
    </recommendedName>
</protein>
<accession>A0A409XQV1</accession>
<comment type="caution">
    <text evidence="2">The sequence shown here is derived from an EMBL/GenBank/DDBJ whole genome shotgun (WGS) entry which is preliminary data.</text>
</comment>
<evidence type="ECO:0000313" key="2">
    <source>
        <dbReference type="EMBL" id="PPQ93100.1"/>
    </source>
</evidence>
<keyword evidence="3" id="KW-1185">Reference proteome</keyword>
<proteinExistence type="predicted"/>
<dbReference type="EMBL" id="NHYD01000855">
    <property type="protein sequence ID" value="PPQ93100.1"/>
    <property type="molecule type" value="Genomic_DNA"/>
</dbReference>
<evidence type="ECO:0000313" key="3">
    <source>
        <dbReference type="Proteomes" id="UP000283269"/>
    </source>
</evidence>
<keyword evidence="1" id="KW-0732">Signal</keyword>
<gene>
    <name evidence="2" type="ORF">CVT25_003132</name>
</gene>
<dbReference type="AlphaFoldDB" id="A0A409XQV1"/>
<sequence length="101" mass="10871">MAPLRGGPLPWLSIYLHLRFWSSLTGPLAASSLVALSTSEGPHIPLLGPTVPLPFGGPPLKPRTRPITWKALLTVLVLGSRPRMFGVFGWDSTVRSMATSI</sequence>
<dbReference type="InParanoid" id="A0A409XQV1"/>
<evidence type="ECO:0008006" key="4">
    <source>
        <dbReference type="Google" id="ProtNLM"/>
    </source>
</evidence>